<feature type="transmembrane region" description="Helical" evidence="18">
    <location>
        <begin position="198"/>
        <end position="223"/>
    </location>
</feature>
<gene>
    <name evidence="19" type="primary">ftsW_1</name>
    <name evidence="19" type="ORF">ERS852582_00871</name>
</gene>
<sequence length="437" mass="48358">MATIRKKHRAPVSVFQRDPGPWSRLLIDWLATLAVIMIFGLVMLFSASYTTGYLRMGDSFHYIKQQALCMMIGLVCMFLMSYMDHRFLRKMVVPGYIIVLAMLAVTLTMAPLNGCRRWIRFGGLTLQSSEVAKFEMILFSSHLAAKAPQVERLDPERRILLTPREWLRVRVWKQLVVPVLPLIPVVILLAMEPHMSGIVLTVAVVGTILLLSGSGGVLTWAGAITAGALLETLLSHVDSIPYLQKRLDGWTQDLSKMTDQTVQSLYAIGSGGLKGLGLGNSVEKQLWLPESTNDFIFSVVCEELGFIGAVLIIVLFVLFIVQGLLIAYKAENLYCTMVGIGIMAQIAWQVFCNIAVVTNTLPNTGISLPFFSSGGTSLILLLAEMGVMVNIGRNGERVVQQREQMRAQREAARAEREAELARKTIDLASARAARTEQ</sequence>
<evidence type="ECO:0000256" key="14">
    <source>
        <dbReference type="ARBA" id="ARBA00044770"/>
    </source>
</evidence>
<feature type="coiled-coil region" evidence="17">
    <location>
        <begin position="395"/>
        <end position="431"/>
    </location>
</feature>
<dbReference type="GO" id="GO:0015648">
    <property type="term" value="F:lipid-linked peptidoglycan transporter activity"/>
    <property type="evidence" value="ECO:0007669"/>
    <property type="project" value="TreeGrafter"/>
</dbReference>
<dbReference type="GO" id="GO:0008360">
    <property type="term" value="P:regulation of cell shape"/>
    <property type="evidence" value="ECO:0007669"/>
    <property type="project" value="UniProtKB-KW"/>
</dbReference>
<evidence type="ECO:0000256" key="18">
    <source>
        <dbReference type="SAM" id="Phobius"/>
    </source>
</evidence>
<dbReference type="EMBL" id="CYXN01000004">
    <property type="protein sequence ID" value="CUM86090.1"/>
    <property type="molecule type" value="Genomic_DNA"/>
</dbReference>
<dbReference type="PANTHER" id="PTHR30474">
    <property type="entry name" value="CELL CYCLE PROTEIN"/>
    <property type="match status" value="1"/>
</dbReference>
<comment type="catalytic activity">
    <reaction evidence="15">
        <text>[GlcNAc-(1-&gt;4)-Mur2Ac(oyl-L-Ala-gamma-D-Glu-L-Lys-D-Ala-D-Ala)](n)-di-trans,octa-cis-undecaprenyl diphosphate + beta-D-GlcNAc-(1-&gt;4)-Mur2Ac(oyl-L-Ala-gamma-D-Glu-L-Lys-D-Ala-D-Ala)-di-trans,octa-cis-undecaprenyl diphosphate = [GlcNAc-(1-&gt;4)-Mur2Ac(oyl-L-Ala-gamma-D-Glu-L-Lys-D-Ala-D-Ala)](n+1)-di-trans,octa-cis-undecaprenyl diphosphate + di-trans,octa-cis-undecaprenyl diphosphate + H(+)</text>
        <dbReference type="Rhea" id="RHEA:23708"/>
        <dbReference type="Rhea" id="RHEA-COMP:9602"/>
        <dbReference type="Rhea" id="RHEA-COMP:9603"/>
        <dbReference type="ChEBI" id="CHEBI:15378"/>
        <dbReference type="ChEBI" id="CHEBI:58405"/>
        <dbReference type="ChEBI" id="CHEBI:60033"/>
        <dbReference type="ChEBI" id="CHEBI:78435"/>
        <dbReference type="EC" id="2.4.99.28"/>
    </reaction>
</comment>
<dbReference type="GO" id="GO:0032153">
    <property type="term" value="C:cell division site"/>
    <property type="evidence" value="ECO:0007669"/>
    <property type="project" value="TreeGrafter"/>
</dbReference>
<dbReference type="PANTHER" id="PTHR30474:SF2">
    <property type="entry name" value="PEPTIDOGLYCAN GLYCOSYLTRANSFERASE FTSW-RELATED"/>
    <property type="match status" value="1"/>
</dbReference>
<evidence type="ECO:0000313" key="20">
    <source>
        <dbReference type="Proteomes" id="UP000095649"/>
    </source>
</evidence>
<evidence type="ECO:0000256" key="9">
    <source>
        <dbReference type="ARBA" id="ARBA00032370"/>
    </source>
</evidence>
<evidence type="ECO:0000256" key="4">
    <source>
        <dbReference type="ARBA" id="ARBA00022692"/>
    </source>
</evidence>
<evidence type="ECO:0000256" key="1">
    <source>
        <dbReference type="ARBA" id="ARBA00004141"/>
    </source>
</evidence>
<feature type="transmembrane region" description="Helical" evidence="18">
    <location>
        <begin position="95"/>
        <end position="112"/>
    </location>
</feature>
<keyword evidence="2" id="KW-0328">Glycosyltransferase</keyword>
<keyword evidence="8 18" id="KW-0472">Membrane</keyword>
<evidence type="ECO:0000256" key="6">
    <source>
        <dbReference type="ARBA" id="ARBA00022984"/>
    </source>
</evidence>
<dbReference type="GO" id="GO:0051301">
    <property type="term" value="P:cell division"/>
    <property type="evidence" value="ECO:0007669"/>
    <property type="project" value="UniProtKB-KW"/>
</dbReference>
<evidence type="ECO:0000256" key="12">
    <source>
        <dbReference type="ARBA" id="ARBA00041185"/>
    </source>
</evidence>
<evidence type="ECO:0000256" key="13">
    <source>
        <dbReference type="ARBA" id="ARBA00041418"/>
    </source>
</evidence>
<dbReference type="InterPro" id="IPR001182">
    <property type="entry name" value="FtsW/RodA"/>
</dbReference>
<keyword evidence="3" id="KW-0808">Transferase</keyword>
<feature type="transmembrane region" description="Helical" evidence="18">
    <location>
        <begin position="171"/>
        <end position="191"/>
    </location>
</feature>
<evidence type="ECO:0000256" key="7">
    <source>
        <dbReference type="ARBA" id="ARBA00022989"/>
    </source>
</evidence>
<evidence type="ECO:0000256" key="17">
    <source>
        <dbReference type="SAM" id="Coils"/>
    </source>
</evidence>
<dbReference type="OrthoDB" id="9812661at2"/>
<dbReference type="GO" id="GO:0005886">
    <property type="term" value="C:plasma membrane"/>
    <property type="evidence" value="ECO:0007669"/>
    <property type="project" value="TreeGrafter"/>
</dbReference>
<keyword evidence="5" id="KW-0133">Cell shape</keyword>
<keyword evidence="19" id="KW-0132">Cell division</keyword>
<evidence type="ECO:0000256" key="10">
    <source>
        <dbReference type="ARBA" id="ARBA00033270"/>
    </source>
</evidence>
<evidence type="ECO:0000256" key="5">
    <source>
        <dbReference type="ARBA" id="ARBA00022960"/>
    </source>
</evidence>
<accession>A0A173S753</accession>
<dbReference type="GO" id="GO:0008955">
    <property type="term" value="F:peptidoglycan glycosyltransferase activity"/>
    <property type="evidence" value="ECO:0007669"/>
    <property type="project" value="UniProtKB-EC"/>
</dbReference>
<evidence type="ECO:0000256" key="2">
    <source>
        <dbReference type="ARBA" id="ARBA00022676"/>
    </source>
</evidence>
<keyword evidence="6" id="KW-0573">Peptidoglycan synthesis</keyword>
<comment type="similarity">
    <text evidence="11">Belongs to the SEDS family. FtsW subfamily.</text>
</comment>
<dbReference type="EC" id="2.4.99.28" evidence="14"/>
<keyword evidence="7 18" id="KW-1133">Transmembrane helix</keyword>
<dbReference type="Proteomes" id="UP000095649">
    <property type="component" value="Unassembled WGS sequence"/>
</dbReference>
<keyword evidence="17" id="KW-0175">Coiled coil</keyword>
<feature type="transmembrane region" description="Helical" evidence="18">
    <location>
        <begin position="368"/>
        <end position="392"/>
    </location>
</feature>
<dbReference type="Pfam" id="PF01098">
    <property type="entry name" value="FTSW_RODA_SPOVE"/>
    <property type="match status" value="1"/>
</dbReference>
<evidence type="ECO:0000313" key="19">
    <source>
        <dbReference type="EMBL" id="CUM86090.1"/>
    </source>
</evidence>
<feature type="transmembrane region" description="Helical" evidence="18">
    <location>
        <begin position="65"/>
        <end position="83"/>
    </location>
</feature>
<organism evidence="19 20">
    <name type="scientific">Faecalibacterium prausnitzii</name>
    <dbReference type="NCBI Taxonomy" id="853"/>
    <lineage>
        <taxon>Bacteria</taxon>
        <taxon>Bacillati</taxon>
        <taxon>Bacillota</taxon>
        <taxon>Clostridia</taxon>
        <taxon>Eubacteriales</taxon>
        <taxon>Oscillospiraceae</taxon>
        <taxon>Faecalibacterium</taxon>
    </lineage>
</organism>
<dbReference type="RefSeq" id="WP_055185490.1">
    <property type="nucleotide sequence ID" value="NZ_CYXN01000004.1"/>
</dbReference>
<keyword evidence="19" id="KW-0131">Cell cycle</keyword>
<dbReference type="GO" id="GO:0009252">
    <property type="term" value="P:peptidoglycan biosynthetic process"/>
    <property type="evidence" value="ECO:0007669"/>
    <property type="project" value="UniProtKB-KW"/>
</dbReference>
<evidence type="ECO:0000256" key="8">
    <source>
        <dbReference type="ARBA" id="ARBA00023136"/>
    </source>
</evidence>
<reference evidence="19 20" key="1">
    <citation type="submission" date="2015-09" db="EMBL/GenBank/DDBJ databases">
        <authorList>
            <consortium name="Pathogen Informatics"/>
        </authorList>
    </citation>
    <scope>NUCLEOTIDE SEQUENCE [LARGE SCALE GENOMIC DNA]</scope>
    <source>
        <strain evidence="19 20">2789STDY5834970</strain>
    </source>
</reference>
<protein>
    <recommendedName>
        <fullName evidence="12">Probable peptidoglycan glycosyltransferase FtsW</fullName>
        <ecNumber evidence="14">2.4.99.28</ecNumber>
    </recommendedName>
    <alternativeName>
        <fullName evidence="13">Cell division protein FtsW</fullName>
    </alternativeName>
    <alternativeName>
        <fullName evidence="10">Cell wall polymerase</fullName>
    </alternativeName>
    <alternativeName>
        <fullName evidence="9">Peptidoglycan polymerase</fullName>
    </alternativeName>
</protein>
<proteinExistence type="inferred from homology"/>
<dbReference type="AlphaFoldDB" id="A0A173S753"/>
<name>A0A173S753_9FIRM</name>
<evidence type="ECO:0000256" key="16">
    <source>
        <dbReference type="ARBA" id="ARBA00049966"/>
    </source>
</evidence>
<evidence type="ECO:0000256" key="11">
    <source>
        <dbReference type="ARBA" id="ARBA00038053"/>
    </source>
</evidence>
<evidence type="ECO:0000256" key="15">
    <source>
        <dbReference type="ARBA" id="ARBA00049902"/>
    </source>
</evidence>
<feature type="transmembrane region" description="Helical" evidence="18">
    <location>
        <begin position="25"/>
        <end position="45"/>
    </location>
</feature>
<feature type="transmembrane region" description="Helical" evidence="18">
    <location>
        <begin position="295"/>
        <end position="321"/>
    </location>
</feature>
<comment type="subcellular location">
    <subcellularLocation>
        <location evidence="1">Membrane</location>
        <topology evidence="1">Multi-pass membrane protein</topology>
    </subcellularLocation>
</comment>
<keyword evidence="4 18" id="KW-0812">Transmembrane</keyword>
<feature type="transmembrane region" description="Helical" evidence="18">
    <location>
        <begin position="333"/>
        <end position="356"/>
    </location>
</feature>
<evidence type="ECO:0000256" key="3">
    <source>
        <dbReference type="ARBA" id="ARBA00022679"/>
    </source>
</evidence>
<comment type="function">
    <text evidence="16">Peptidoglycan polymerase that is essential for cell division.</text>
</comment>